<evidence type="ECO:0008006" key="3">
    <source>
        <dbReference type="Google" id="ProtNLM"/>
    </source>
</evidence>
<dbReference type="EMBL" id="CP023004">
    <property type="protein sequence ID" value="AWI09266.1"/>
    <property type="molecule type" value="Genomic_DNA"/>
</dbReference>
<dbReference type="Proteomes" id="UP000244896">
    <property type="component" value="Chromosome"/>
</dbReference>
<organism evidence="1 2">
    <name type="scientific">Ereboglobus luteus</name>
    <dbReference type="NCBI Taxonomy" id="1796921"/>
    <lineage>
        <taxon>Bacteria</taxon>
        <taxon>Pseudomonadati</taxon>
        <taxon>Verrucomicrobiota</taxon>
        <taxon>Opitutia</taxon>
        <taxon>Opitutales</taxon>
        <taxon>Opitutaceae</taxon>
        <taxon>Ereboglobus</taxon>
    </lineage>
</organism>
<evidence type="ECO:0000313" key="2">
    <source>
        <dbReference type="Proteomes" id="UP000244896"/>
    </source>
</evidence>
<dbReference type="SUPFAM" id="SSF48452">
    <property type="entry name" value="TPR-like"/>
    <property type="match status" value="1"/>
</dbReference>
<sequence>MNRETLLKQIEQWHADGNHQEIEDAVRALPETGRDFDLSCMLARALNNLSRYGDALEILESVREQGRDDALWHYRVAYSLYYLDREADPIPHFERAIALGDDHPDTYQMLLWAKKAAKQHLDAKPEGKNTDGEARTAFVAKAIATLALNMRLQPNARTMRLEDGLDFMLRDKGLGYVNGGGSQLSPEGEIISCDIEIKLAEDSPEIIETILTTAKKLDIAKGSKLKYRALAGGTEVEYPIGKLEGFAVYINHADQPPEVWQKHNVNEVADELHRLLGNNGTLVFSHWNGPREVALYFYGEGGADAMQAKAKPFLDTHPLCQNCRIARLA</sequence>
<evidence type="ECO:0000313" key="1">
    <source>
        <dbReference type="EMBL" id="AWI09266.1"/>
    </source>
</evidence>
<name>A0A2U8E3C1_9BACT</name>
<dbReference type="OrthoDB" id="5194749at2"/>
<dbReference type="Gene3D" id="1.25.40.10">
    <property type="entry name" value="Tetratricopeptide repeat domain"/>
    <property type="match status" value="1"/>
</dbReference>
<dbReference type="AlphaFoldDB" id="A0A2U8E3C1"/>
<reference evidence="1 2" key="1">
    <citation type="journal article" date="2018" name="Syst. Appl. Microbiol.">
        <title>Ereboglobus luteus gen. nov. sp. nov. from cockroach guts, and new insights into the oxygen relationship of the genera Opitutus and Didymococcus (Verrucomicrobia: Opitutaceae).</title>
        <authorList>
            <person name="Tegtmeier D."/>
            <person name="Belitz A."/>
            <person name="Radek R."/>
            <person name="Heimerl T."/>
            <person name="Brune A."/>
        </authorList>
    </citation>
    <scope>NUCLEOTIDE SEQUENCE [LARGE SCALE GENOMIC DNA]</scope>
    <source>
        <strain evidence="1 2">Ho45</strain>
    </source>
</reference>
<gene>
    <name evidence="1" type="ORF">CKA38_08440</name>
</gene>
<protein>
    <recommendedName>
        <fullName evidence="3">Tetratricopeptide repeat protein</fullName>
    </recommendedName>
</protein>
<keyword evidence="2" id="KW-1185">Reference proteome</keyword>
<dbReference type="RefSeq" id="WP_108825078.1">
    <property type="nucleotide sequence ID" value="NZ_CP023004.1"/>
</dbReference>
<proteinExistence type="predicted"/>
<dbReference type="InterPro" id="IPR011990">
    <property type="entry name" value="TPR-like_helical_dom_sf"/>
</dbReference>
<dbReference type="KEGG" id="elut:CKA38_08440"/>
<accession>A0A2U8E3C1</accession>